<dbReference type="Gene3D" id="3.30.300.30">
    <property type="match status" value="1"/>
</dbReference>
<dbReference type="InterPro" id="IPR025110">
    <property type="entry name" value="AMP-bd_C"/>
</dbReference>
<dbReference type="NCBIfam" id="NF004837">
    <property type="entry name" value="PRK06187.1"/>
    <property type="match status" value="1"/>
</dbReference>
<keyword evidence="6" id="KW-1185">Reference proteome</keyword>
<accession>A0AAU0UQZ2</accession>
<dbReference type="Pfam" id="PF13193">
    <property type="entry name" value="AMP-binding_C"/>
    <property type="match status" value="1"/>
</dbReference>
<proteinExistence type="inferred from homology"/>
<comment type="similarity">
    <text evidence="1">Belongs to the ATP-dependent AMP-binding enzyme family.</text>
</comment>
<dbReference type="InterPro" id="IPR042099">
    <property type="entry name" value="ANL_N_sf"/>
</dbReference>
<evidence type="ECO:0000313" key="6">
    <source>
        <dbReference type="Proteomes" id="UP001329915"/>
    </source>
</evidence>
<dbReference type="InterPro" id="IPR045851">
    <property type="entry name" value="AMP-bd_C_sf"/>
</dbReference>
<dbReference type="KEGG" id="dbc:MFMK1_003239"/>
<keyword evidence="2 5" id="KW-0436">Ligase</keyword>
<gene>
    <name evidence="5" type="ORF">MFMK1_003239</name>
</gene>
<organism evidence="5 6">
    <name type="scientific">Metallumcola ferriviriculae</name>
    <dbReference type="NCBI Taxonomy" id="3039180"/>
    <lineage>
        <taxon>Bacteria</taxon>
        <taxon>Bacillati</taxon>
        <taxon>Bacillota</taxon>
        <taxon>Clostridia</taxon>
        <taxon>Neomoorellales</taxon>
        <taxon>Desulfitibacteraceae</taxon>
        <taxon>Metallumcola</taxon>
    </lineage>
</organism>
<dbReference type="PANTHER" id="PTHR43201:SF5">
    <property type="entry name" value="MEDIUM-CHAIN ACYL-COA LIGASE ACSF2, MITOCHONDRIAL"/>
    <property type="match status" value="1"/>
</dbReference>
<evidence type="ECO:0000313" key="5">
    <source>
        <dbReference type="EMBL" id="WRO23380.1"/>
    </source>
</evidence>
<dbReference type="Proteomes" id="UP001329915">
    <property type="component" value="Chromosome"/>
</dbReference>
<dbReference type="PROSITE" id="PS00455">
    <property type="entry name" value="AMP_BINDING"/>
    <property type="match status" value="1"/>
</dbReference>
<dbReference type="FunFam" id="3.30.300.30:FF:000008">
    <property type="entry name" value="2,3-dihydroxybenzoate-AMP ligase"/>
    <property type="match status" value="1"/>
</dbReference>
<dbReference type="EMBL" id="CP121694">
    <property type="protein sequence ID" value="WRO23380.1"/>
    <property type="molecule type" value="Genomic_DNA"/>
</dbReference>
<protein>
    <submittedName>
        <fullName evidence="5">Long-chain-fatty-acid--CoA ligase</fullName>
        <ecNumber evidence="5">6.2.1.3</ecNumber>
    </submittedName>
</protein>
<dbReference type="SUPFAM" id="SSF56801">
    <property type="entry name" value="Acetyl-CoA synthetase-like"/>
    <property type="match status" value="1"/>
</dbReference>
<dbReference type="Pfam" id="PF00501">
    <property type="entry name" value="AMP-binding"/>
    <property type="match status" value="1"/>
</dbReference>
<dbReference type="PANTHER" id="PTHR43201">
    <property type="entry name" value="ACYL-COA SYNTHETASE"/>
    <property type="match status" value="1"/>
</dbReference>
<dbReference type="AlphaFoldDB" id="A0AAU0UQZ2"/>
<dbReference type="CDD" id="cd17631">
    <property type="entry name" value="FACL_FadD13-like"/>
    <property type="match status" value="1"/>
</dbReference>
<sequence>MYPTLKDMFEQTVTKYPDREALVYPQKNQRWSFETLNEKANCLANSFLNAGLRKGDVVSVFLFNTSEFVATYLACIKTGILFNPINFRLSGEELAFILNDAQSKALIFEEAVIPQVEKARERTDIALYLYTDENNQPPWAQYFYDFMESGSVATPISQLIDSDRYIIMYTSGTTGKPKGVVHRHRDMIEHTLAMLAYLQISQEDRGLSAAPLNHSAELHCVLLPRINIGATSVLLHHFEPKAVLQCIQDERITLMFGAPTMWNMMLQENLSQYDLSHFNKILYGGAAMAPAMVIKCQEAFNADLIQAYGMTEMGPAVTMLMPQEQLPKAGSAGKAIVNHEVRVVRPKEGSPSDPDDLVEPGEKGEIVVRGPGIMELYYNRPDDTENAMYKGWYHSGDIATIDEEGYIWVADRIDDMIISGGENIYPREVEDVLYEHPDIVELAVVGLPDENWGKVVTAFVVRKNNDLSSEDLDKYLLGSQKLAKFKRPRRYEFVDTLPKTASGKIQKFVLVEDYS</sequence>
<feature type="domain" description="AMP-dependent synthetase/ligase" evidence="3">
    <location>
        <begin position="9"/>
        <end position="378"/>
    </location>
</feature>
<evidence type="ECO:0000256" key="1">
    <source>
        <dbReference type="ARBA" id="ARBA00006432"/>
    </source>
</evidence>
<dbReference type="GO" id="GO:0031956">
    <property type="term" value="F:medium-chain fatty acid-CoA ligase activity"/>
    <property type="evidence" value="ECO:0007669"/>
    <property type="project" value="TreeGrafter"/>
</dbReference>
<dbReference type="Gene3D" id="3.40.50.12780">
    <property type="entry name" value="N-terminal domain of ligase-like"/>
    <property type="match status" value="1"/>
</dbReference>
<dbReference type="EC" id="6.2.1.3" evidence="5"/>
<feature type="domain" description="AMP-binding enzyme C-terminal" evidence="4">
    <location>
        <begin position="428"/>
        <end position="504"/>
    </location>
</feature>
<evidence type="ECO:0000259" key="4">
    <source>
        <dbReference type="Pfam" id="PF13193"/>
    </source>
</evidence>
<evidence type="ECO:0000259" key="3">
    <source>
        <dbReference type="Pfam" id="PF00501"/>
    </source>
</evidence>
<dbReference type="GO" id="GO:0004467">
    <property type="term" value="F:long-chain fatty acid-CoA ligase activity"/>
    <property type="evidence" value="ECO:0007669"/>
    <property type="project" value="UniProtKB-EC"/>
</dbReference>
<dbReference type="InterPro" id="IPR020845">
    <property type="entry name" value="AMP-binding_CS"/>
</dbReference>
<evidence type="ECO:0000256" key="2">
    <source>
        <dbReference type="ARBA" id="ARBA00022598"/>
    </source>
</evidence>
<dbReference type="RefSeq" id="WP_366922766.1">
    <property type="nucleotide sequence ID" value="NZ_CP121694.1"/>
</dbReference>
<name>A0AAU0UQZ2_9FIRM</name>
<dbReference type="InterPro" id="IPR000873">
    <property type="entry name" value="AMP-dep_synth/lig_dom"/>
</dbReference>
<reference evidence="5 6" key="1">
    <citation type="submission" date="2023-04" db="EMBL/GenBank/DDBJ databases">
        <authorList>
            <person name="Hsu D."/>
        </authorList>
    </citation>
    <scope>NUCLEOTIDE SEQUENCE [LARGE SCALE GENOMIC DNA]</scope>
    <source>
        <strain evidence="5 6">MK1</strain>
    </source>
</reference>